<evidence type="ECO:0000313" key="1">
    <source>
        <dbReference type="EMBL" id="TQD71779.1"/>
    </source>
</evidence>
<dbReference type="AlphaFoldDB" id="A0A540KC47"/>
<dbReference type="PANTHER" id="PTHR32018:SF8">
    <property type="entry name" value="RHAMNOGALACTURONAN ENDOLYASE"/>
    <property type="match status" value="1"/>
</dbReference>
<dbReference type="Proteomes" id="UP000315295">
    <property type="component" value="Unassembled WGS sequence"/>
</dbReference>
<dbReference type="PANTHER" id="PTHR32018">
    <property type="entry name" value="RHAMNOGALACTURONATE LYASE FAMILY PROTEIN"/>
    <property type="match status" value="1"/>
</dbReference>
<comment type="caution">
    <text evidence="1">The sequence shown here is derived from an EMBL/GenBank/DDBJ whole genome shotgun (WGS) entry which is preliminary data.</text>
</comment>
<protein>
    <submittedName>
        <fullName evidence="1">Uncharacterized protein</fullName>
    </submittedName>
</protein>
<sequence length="100" mass="11159">MSSAAVQLHIQGPHVVMDNGLLQVTLSNPDGIVTGIRYNGIDNLLEPLNKETNRGYMITVFSCFYFCPSSPFSFLLSSSSSFNIIYLAFVVFEDYDFGFQ</sequence>
<proteinExistence type="predicted"/>
<dbReference type="InterPro" id="IPR051850">
    <property type="entry name" value="Polysacch_Lyase_4"/>
</dbReference>
<evidence type="ECO:0000313" key="2">
    <source>
        <dbReference type="Proteomes" id="UP000315295"/>
    </source>
</evidence>
<accession>A0A540KC47</accession>
<name>A0A540KC47_MALBA</name>
<dbReference type="STRING" id="106549.A0A540KC47"/>
<dbReference type="Pfam" id="PF06045">
    <property type="entry name" value="Rhamnogal_lyase"/>
    <property type="match status" value="1"/>
</dbReference>
<keyword evidence="2" id="KW-1185">Reference proteome</keyword>
<reference evidence="1 2" key="1">
    <citation type="journal article" date="2019" name="G3 (Bethesda)">
        <title>Sequencing of a Wild Apple (Malus baccata) Genome Unravels the Differences Between Cultivated and Wild Apple Species Regarding Disease Resistance and Cold Tolerance.</title>
        <authorList>
            <person name="Chen X."/>
        </authorList>
    </citation>
    <scope>NUCLEOTIDE SEQUENCE [LARGE SCALE GENOMIC DNA]</scope>
    <source>
        <strain evidence="2">cv. Shandingzi</strain>
        <tissue evidence="1">Leaves</tissue>
    </source>
</reference>
<dbReference type="EMBL" id="VIEB01001490">
    <property type="protein sequence ID" value="TQD71779.1"/>
    <property type="molecule type" value="Genomic_DNA"/>
</dbReference>
<dbReference type="InterPro" id="IPR010325">
    <property type="entry name" value="Rhamnogal_lyase"/>
</dbReference>
<organism evidence="1 2">
    <name type="scientific">Malus baccata</name>
    <name type="common">Siberian crab apple</name>
    <name type="synonym">Pyrus baccata</name>
    <dbReference type="NCBI Taxonomy" id="106549"/>
    <lineage>
        <taxon>Eukaryota</taxon>
        <taxon>Viridiplantae</taxon>
        <taxon>Streptophyta</taxon>
        <taxon>Embryophyta</taxon>
        <taxon>Tracheophyta</taxon>
        <taxon>Spermatophyta</taxon>
        <taxon>Magnoliopsida</taxon>
        <taxon>eudicotyledons</taxon>
        <taxon>Gunneridae</taxon>
        <taxon>Pentapetalae</taxon>
        <taxon>rosids</taxon>
        <taxon>fabids</taxon>
        <taxon>Rosales</taxon>
        <taxon>Rosaceae</taxon>
        <taxon>Amygdaloideae</taxon>
        <taxon>Maleae</taxon>
        <taxon>Malus</taxon>
    </lineage>
</organism>
<gene>
    <name evidence="1" type="ORF">C1H46_042683</name>
</gene>